<evidence type="ECO:0000256" key="9">
    <source>
        <dbReference type="ARBA" id="ARBA00022827"/>
    </source>
</evidence>
<dbReference type="NCBIfam" id="TIGR00083">
    <property type="entry name" value="ribF"/>
    <property type="match status" value="1"/>
</dbReference>
<keyword evidence="10 14" id="KW-0067">ATP-binding</keyword>
<dbReference type="PANTHER" id="PTHR22749">
    <property type="entry name" value="RIBOFLAVIN KINASE/FMN ADENYLYLTRANSFERASE"/>
    <property type="match status" value="1"/>
</dbReference>
<proteinExistence type="inferred from homology"/>
<protein>
    <recommendedName>
        <fullName evidence="14">Riboflavin biosynthesis protein</fullName>
    </recommendedName>
    <domain>
        <recommendedName>
            <fullName evidence="14">Riboflavin kinase</fullName>
            <ecNumber evidence="14">2.7.1.26</ecNumber>
        </recommendedName>
        <alternativeName>
            <fullName evidence="14">Flavokinase</fullName>
        </alternativeName>
    </domain>
    <domain>
        <recommendedName>
            <fullName evidence="14">FMN adenylyltransferase</fullName>
            <ecNumber evidence="14">2.7.7.2</ecNumber>
        </recommendedName>
        <alternativeName>
            <fullName evidence="14">FAD pyrophosphorylase</fullName>
        </alternativeName>
        <alternativeName>
            <fullName evidence="14">FAD synthase</fullName>
        </alternativeName>
    </domain>
</protein>
<evidence type="ECO:0000313" key="17">
    <source>
        <dbReference type="Proteomes" id="UP000626982"/>
    </source>
</evidence>
<dbReference type="Proteomes" id="UP000626982">
    <property type="component" value="Unassembled WGS sequence"/>
</dbReference>
<keyword evidence="11" id="KW-0511">Multifunctional enzyme</keyword>
<evidence type="ECO:0000256" key="7">
    <source>
        <dbReference type="ARBA" id="ARBA00022741"/>
    </source>
</evidence>
<organism evidence="16 17">
    <name type="scientific">Agrococcus terreus</name>
    <dbReference type="NCBI Taxonomy" id="574649"/>
    <lineage>
        <taxon>Bacteria</taxon>
        <taxon>Bacillati</taxon>
        <taxon>Actinomycetota</taxon>
        <taxon>Actinomycetes</taxon>
        <taxon>Micrococcales</taxon>
        <taxon>Microbacteriaceae</taxon>
        <taxon>Agrococcus</taxon>
    </lineage>
</organism>
<evidence type="ECO:0000256" key="13">
    <source>
        <dbReference type="ARBA" id="ARBA00049494"/>
    </source>
</evidence>
<evidence type="ECO:0000256" key="10">
    <source>
        <dbReference type="ARBA" id="ARBA00022840"/>
    </source>
</evidence>
<comment type="catalytic activity">
    <reaction evidence="13 14">
        <text>FMN + ATP + H(+) = FAD + diphosphate</text>
        <dbReference type="Rhea" id="RHEA:17237"/>
        <dbReference type="ChEBI" id="CHEBI:15378"/>
        <dbReference type="ChEBI" id="CHEBI:30616"/>
        <dbReference type="ChEBI" id="CHEBI:33019"/>
        <dbReference type="ChEBI" id="CHEBI:57692"/>
        <dbReference type="ChEBI" id="CHEBI:58210"/>
        <dbReference type="EC" id="2.7.7.2"/>
    </reaction>
</comment>
<evidence type="ECO:0000256" key="6">
    <source>
        <dbReference type="ARBA" id="ARBA00022695"/>
    </source>
</evidence>
<evidence type="ECO:0000256" key="4">
    <source>
        <dbReference type="ARBA" id="ARBA00022643"/>
    </source>
</evidence>
<evidence type="ECO:0000256" key="1">
    <source>
        <dbReference type="ARBA" id="ARBA00004726"/>
    </source>
</evidence>
<dbReference type="EC" id="2.7.7.2" evidence="14"/>
<dbReference type="Pfam" id="PF01687">
    <property type="entry name" value="Flavokinase"/>
    <property type="match status" value="1"/>
</dbReference>
<dbReference type="Gene3D" id="3.40.50.620">
    <property type="entry name" value="HUPs"/>
    <property type="match status" value="1"/>
</dbReference>
<keyword evidence="4 14" id="KW-0288">FMN</keyword>
<dbReference type="InterPro" id="IPR004821">
    <property type="entry name" value="Cyt_trans-like"/>
</dbReference>
<keyword evidence="6 14" id="KW-0548">Nucleotidyltransferase</keyword>
<dbReference type="NCBIfam" id="NF004160">
    <property type="entry name" value="PRK05627.1-3"/>
    <property type="match status" value="1"/>
</dbReference>
<dbReference type="SMART" id="SM00904">
    <property type="entry name" value="Flavokinase"/>
    <property type="match status" value="1"/>
</dbReference>
<keyword evidence="9 14" id="KW-0274">FAD</keyword>
<evidence type="ECO:0000256" key="11">
    <source>
        <dbReference type="ARBA" id="ARBA00023268"/>
    </source>
</evidence>
<evidence type="ECO:0000256" key="12">
    <source>
        <dbReference type="ARBA" id="ARBA00047880"/>
    </source>
</evidence>
<dbReference type="EC" id="2.7.1.26" evidence="14"/>
<evidence type="ECO:0000259" key="15">
    <source>
        <dbReference type="SMART" id="SM00904"/>
    </source>
</evidence>
<evidence type="ECO:0000256" key="14">
    <source>
        <dbReference type="PIRNR" id="PIRNR004491"/>
    </source>
</evidence>
<keyword evidence="5 14" id="KW-0808">Transferase</keyword>
<evidence type="ECO:0000256" key="2">
    <source>
        <dbReference type="ARBA" id="ARBA00005201"/>
    </source>
</evidence>
<dbReference type="RefSeq" id="WP_188718183.1">
    <property type="nucleotide sequence ID" value="NZ_BAABBD010000007.1"/>
</dbReference>
<evidence type="ECO:0000256" key="3">
    <source>
        <dbReference type="ARBA" id="ARBA00022630"/>
    </source>
</evidence>
<dbReference type="PIRSF" id="PIRSF004491">
    <property type="entry name" value="FAD_Synth"/>
    <property type="match status" value="1"/>
</dbReference>
<evidence type="ECO:0000313" key="16">
    <source>
        <dbReference type="EMBL" id="GGN86432.1"/>
    </source>
</evidence>
<dbReference type="SUPFAM" id="SSF52374">
    <property type="entry name" value="Nucleotidylyl transferase"/>
    <property type="match status" value="1"/>
</dbReference>
<dbReference type="InterPro" id="IPR023468">
    <property type="entry name" value="Riboflavin_kinase"/>
</dbReference>
<keyword evidence="17" id="KW-1185">Reference proteome</keyword>
<keyword evidence="3 14" id="KW-0285">Flavoprotein</keyword>
<keyword evidence="8 14" id="KW-0418">Kinase</keyword>
<keyword evidence="7 14" id="KW-0547">Nucleotide-binding</keyword>
<gene>
    <name evidence="16" type="ORF">GCM10010968_20060</name>
</gene>
<dbReference type="Pfam" id="PF06574">
    <property type="entry name" value="FAD_syn"/>
    <property type="match status" value="1"/>
</dbReference>
<reference evidence="17" key="1">
    <citation type="journal article" date="2019" name="Int. J. Syst. Evol. Microbiol.">
        <title>The Global Catalogue of Microorganisms (GCM) 10K type strain sequencing project: providing services to taxonomists for standard genome sequencing and annotation.</title>
        <authorList>
            <consortium name="The Broad Institute Genomics Platform"/>
            <consortium name="The Broad Institute Genome Sequencing Center for Infectious Disease"/>
            <person name="Wu L."/>
            <person name="Ma J."/>
        </authorList>
    </citation>
    <scope>NUCLEOTIDE SEQUENCE [LARGE SCALE GENOMIC DNA]</scope>
    <source>
        <strain evidence="17">CGMCC 1.6960</strain>
    </source>
</reference>
<comment type="catalytic activity">
    <reaction evidence="12 14">
        <text>riboflavin + ATP = FMN + ADP + H(+)</text>
        <dbReference type="Rhea" id="RHEA:14357"/>
        <dbReference type="ChEBI" id="CHEBI:15378"/>
        <dbReference type="ChEBI" id="CHEBI:30616"/>
        <dbReference type="ChEBI" id="CHEBI:57986"/>
        <dbReference type="ChEBI" id="CHEBI:58210"/>
        <dbReference type="ChEBI" id="CHEBI:456216"/>
        <dbReference type="EC" id="2.7.1.26"/>
    </reaction>
</comment>
<dbReference type="CDD" id="cd02064">
    <property type="entry name" value="FAD_synthetase_N"/>
    <property type="match status" value="1"/>
</dbReference>
<comment type="caution">
    <text evidence="16">The sequence shown here is derived from an EMBL/GenBank/DDBJ whole genome shotgun (WGS) entry which is preliminary data.</text>
</comment>
<dbReference type="InterPro" id="IPR023465">
    <property type="entry name" value="Riboflavin_kinase_dom_sf"/>
</dbReference>
<comment type="pathway">
    <text evidence="1 14">Cofactor biosynthesis; FAD biosynthesis; FAD from FMN: step 1/1.</text>
</comment>
<dbReference type="EMBL" id="BMLM01000002">
    <property type="protein sequence ID" value="GGN86432.1"/>
    <property type="molecule type" value="Genomic_DNA"/>
</dbReference>
<dbReference type="SUPFAM" id="SSF82114">
    <property type="entry name" value="Riboflavin kinase-like"/>
    <property type="match status" value="1"/>
</dbReference>
<evidence type="ECO:0000256" key="5">
    <source>
        <dbReference type="ARBA" id="ARBA00022679"/>
    </source>
</evidence>
<dbReference type="InterPro" id="IPR002606">
    <property type="entry name" value="Riboflavin_kinase_bac"/>
</dbReference>
<dbReference type="PANTHER" id="PTHR22749:SF6">
    <property type="entry name" value="RIBOFLAVIN KINASE"/>
    <property type="match status" value="1"/>
</dbReference>
<comment type="similarity">
    <text evidence="14">Belongs to the ribF family.</text>
</comment>
<name>A0ABQ2KL38_9MICO</name>
<accession>A0ABQ2KL38</accession>
<dbReference type="InterPro" id="IPR015865">
    <property type="entry name" value="Riboflavin_kinase_bac/euk"/>
</dbReference>
<dbReference type="NCBIfam" id="TIGR00125">
    <property type="entry name" value="cyt_tran_rel"/>
    <property type="match status" value="1"/>
</dbReference>
<dbReference type="InterPro" id="IPR015864">
    <property type="entry name" value="FAD_synthase"/>
</dbReference>
<sequence>MSALDWADALQSRPSAVTVGKFDGVHIGHRRIIEQLRSIADAEGLETVVVTFDRNPLEVVRPDRAPLPLTTNEHRVELLREAGVDRVVVIPFTKEVSAVPAEEFAQRVLLDGLGARVLLVGDDFRFGARGAGDAALLRELGAPTGVRVESIDDICFADGRRVSSTWIREALALGRVREATDMLGRRHRLRSTVVRGFQRGRGLGYPTANLGAPVEGFIPADGVYAAWADVDAGRFMAAVSIGNNPTFEGVPQRTVEAYLLDVDLDLYDRPISLELVDFVRPMHRFESLDELIAQMGRDVDTTRELLGADAA</sequence>
<feature type="domain" description="Riboflavin kinase" evidence="15">
    <location>
        <begin position="182"/>
        <end position="307"/>
    </location>
</feature>
<dbReference type="InterPro" id="IPR014729">
    <property type="entry name" value="Rossmann-like_a/b/a_fold"/>
</dbReference>
<evidence type="ECO:0000256" key="8">
    <source>
        <dbReference type="ARBA" id="ARBA00022777"/>
    </source>
</evidence>
<dbReference type="Gene3D" id="2.40.30.30">
    <property type="entry name" value="Riboflavin kinase-like"/>
    <property type="match status" value="1"/>
</dbReference>
<comment type="pathway">
    <text evidence="2 14">Cofactor biosynthesis; FMN biosynthesis; FMN from riboflavin (ATP route): step 1/1.</text>
</comment>